<dbReference type="Gene3D" id="2.30.30.290">
    <property type="entry name" value="YopX-like domains"/>
    <property type="match status" value="1"/>
</dbReference>
<keyword evidence="3" id="KW-1185">Reference proteome</keyword>
<dbReference type="SUPFAM" id="SSF159006">
    <property type="entry name" value="YopX-like"/>
    <property type="match status" value="1"/>
</dbReference>
<dbReference type="InterPro" id="IPR010024">
    <property type="entry name" value="CHP16711"/>
</dbReference>
<comment type="caution">
    <text evidence="2">The sequence shown here is derived from an EMBL/GenBank/DDBJ whole genome shotgun (WGS) entry which is preliminary data.</text>
</comment>
<protein>
    <submittedName>
        <fullName evidence="2">Phage protein (TIGR01671 family)</fullName>
    </submittedName>
</protein>
<gene>
    <name evidence="2" type="ORF">HNP39_001710</name>
</gene>
<evidence type="ECO:0000313" key="2">
    <source>
        <dbReference type="EMBL" id="MBA8917989.1"/>
    </source>
</evidence>
<reference evidence="2 3" key="1">
    <citation type="submission" date="2020-08" db="EMBL/GenBank/DDBJ databases">
        <title>Functional genomics of gut bacteria from endangered species of beetles.</title>
        <authorList>
            <person name="Carlos-Shanley C."/>
        </authorList>
    </citation>
    <scope>NUCLEOTIDE SEQUENCE [LARGE SCALE GENOMIC DNA]</scope>
    <source>
        <strain evidence="2 3">S00152</strain>
    </source>
</reference>
<proteinExistence type="predicted"/>
<organism evidence="2 3">
    <name type="scientific">Bacillus aerius</name>
    <dbReference type="NCBI Taxonomy" id="293388"/>
    <lineage>
        <taxon>Bacteria</taxon>
        <taxon>Bacillati</taxon>
        <taxon>Bacillota</taxon>
        <taxon>Bacilli</taxon>
        <taxon>Bacillales</taxon>
        <taxon>Bacillaceae</taxon>
        <taxon>Bacillus</taxon>
    </lineage>
</organism>
<dbReference type="InterPro" id="IPR019096">
    <property type="entry name" value="YopX_protein"/>
</dbReference>
<name>A0ABR6B1G6_9BACI</name>
<evidence type="ECO:0000313" key="3">
    <source>
        <dbReference type="Proteomes" id="UP000517315"/>
    </source>
</evidence>
<dbReference type="Pfam" id="PF09643">
    <property type="entry name" value="YopX"/>
    <property type="match status" value="1"/>
</dbReference>
<feature type="domain" description="YopX protein" evidence="1">
    <location>
        <begin position="22"/>
        <end position="108"/>
    </location>
</feature>
<evidence type="ECO:0000259" key="1">
    <source>
        <dbReference type="Pfam" id="PF09643"/>
    </source>
</evidence>
<sequence>MFYNVQSGIYMDPDEFESFNDILGLARYKVMQFTGLKDCNGVEIYEGDFVKIISAYNGQEIIATVRYENSLASFVFETGEDQGYSRIDASFKGIEVIGNIYQNSDLLEETQ</sequence>
<dbReference type="EMBL" id="JACJIG010000002">
    <property type="protein sequence ID" value="MBA8917989.1"/>
    <property type="molecule type" value="Genomic_DNA"/>
</dbReference>
<accession>A0ABR6B1G6</accession>
<dbReference type="NCBIfam" id="TIGR01671">
    <property type="entry name" value="phage_TIGR01671"/>
    <property type="match status" value="1"/>
</dbReference>
<dbReference type="Proteomes" id="UP000517315">
    <property type="component" value="Unassembled WGS sequence"/>
</dbReference>
<dbReference type="InterPro" id="IPR023385">
    <property type="entry name" value="YopX-like_C"/>
</dbReference>
<dbReference type="RefSeq" id="WP_052463391.1">
    <property type="nucleotide sequence ID" value="NZ_JACJIG010000002.1"/>
</dbReference>